<dbReference type="OrthoDB" id="4923321at2"/>
<feature type="domain" description="RNase H type-1" evidence="1">
    <location>
        <begin position="168"/>
        <end position="291"/>
    </location>
</feature>
<dbReference type="Gene3D" id="3.30.420.10">
    <property type="entry name" value="Ribonuclease H-like superfamily/Ribonuclease H"/>
    <property type="match status" value="1"/>
</dbReference>
<dbReference type="Proteomes" id="UP000320791">
    <property type="component" value="Unassembled WGS sequence"/>
</dbReference>
<accession>A0A5C5USD7</accession>
<dbReference type="EMBL" id="VOHM01000001">
    <property type="protein sequence ID" value="TWT28968.1"/>
    <property type="molecule type" value="Genomic_DNA"/>
</dbReference>
<dbReference type="PROSITE" id="PS50879">
    <property type="entry name" value="RNASE_H_1"/>
    <property type="match status" value="1"/>
</dbReference>
<keyword evidence="3" id="KW-1185">Reference proteome</keyword>
<dbReference type="SUPFAM" id="SSF53098">
    <property type="entry name" value="Ribonuclease H-like"/>
    <property type="match status" value="1"/>
</dbReference>
<keyword evidence="2" id="KW-0808">Transferase</keyword>
<dbReference type="InterPro" id="IPR012337">
    <property type="entry name" value="RNaseH-like_sf"/>
</dbReference>
<dbReference type="InterPro" id="IPR002156">
    <property type="entry name" value="RNaseH_domain"/>
</dbReference>
<gene>
    <name evidence="2" type="ORF">FRX94_00130</name>
</gene>
<dbReference type="AlphaFoldDB" id="A0A5C5USD7"/>
<proteinExistence type="predicted"/>
<organism evidence="2 3">
    <name type="scientific">Corynebacterium canis</name>
    <dbReference type="NCBI Taxonomy" id="679663"/>
    <lineage>
        <taxon>Bacteria</taxon>
        <taxon>Bacillati</taxon>
        <taxon>Actinomycetota</taxon>
        <taxon>Actinomycetes</taxon>
        <taxon>Mycobacteriales</taxon>
        <taxon>Corynebacteriaceae</taxon>
        <taxon>Corynebacterium</taxon>
    </lineage>
</organism>
<dbReference type="GO" id="GO:0003964">
    <property type="term" value="F:RNA-directed DNA polymerase activity"/>
    <property type="evidence" value="ECO:0007669"/>
    <property type="project" value="UniProtKB-KW"/>
</dbReference>
<comment type="caution">
    <text evidence="2">The sequence shown here is derived from an EMBL/GenBank/DDBJ whole genome shotgun (WGS) entry which is preliminary data.</text>
</comment>
<keyword evidence="2" id="KW-0548">Nucleotidyltransferase</keyword>
<reference evidence="2 3" key="1">
    <citation type="submission" date="2019-08" db="EMBL/GenBank/DDBJ databases">
        <authorList>
            <person name="Lei W."/>
        </authorList>
    </citation>
    <scope>NUCLEOTIDE SEQUENCE [LARGE SCALE GENOMIC DNA]</scope>
    <source>
        <strain evidence="2 3">CCUG 58627</strain>
    </source>
</reference>
<keyword evidence="2" id="KW-0695">RNA-directed DNA polymerase</keyword>
<protein>
    <submittedName>
        <fullName evidence="2">Reverse transcriptase-like protein</fullName>
    </submittedName>
</protein>
<name>A0A5C5USD7_9CORY</name>
<evidence type="ECO:0000313" key="3">
    <source>
        <dbReference type="Proteomes" id="UP000320791"/>
    </source>
</evidence>
<dbReference type="Pfam" id="PF00075">
    <property type="entry name" value="RNase_H"/>
    <property type="match status" value="1"/>
</dbReference>
<dbReference type="GO" id="GO:0003676">
    <property type="term" value="F:nucleic acid binding"/>
    <property type="evidence" value="ECO:0007669"/>
    <property type="project" value="InterPro"/>
</dbReference>
<sequence length="328" mass="35776">MTAMNRALNPALLAARSVRPRLASWVVVDGIAETIIEDQCCLALVVATSSPSGEWLKIIARSVLVEHRDAAIADIHIEAERSIRAIALVHGAIEVFVTPYSSADATVVWRSKKTAAPLSLHLRAFASRMLLQTKANMALMLIKPAIRAARSLMQRTATEQTMSDIASRLPPVKVATDASLNTSSKQAAIGWATDHGDYGSALIKRGTKIHVAEYAALIRGIERVLKRHPGRRVLVYSDSKPAIYLLKRRGVNRQDIDTLLQIGVIRVAWVRGHCGHPLNEAAHRLAVHARRSVEWKIPTEHRAQVQRKIVAELWEQLAGGGGAGVAAS</sequence>
<dbReference type="RefSeq" id="WP_146323084.1">
    <property type="nucleotide sequence ID" value="NZ_BAABLR010000076.1"/>
</dbReference>
<evidence type="ECO:0000259" key="1">
    <source>
        <dbReference type="PROSITE" id="PS50879"/>
    </source>
</evidence>
<dbReference type="GO" id="GO:0004523">
    <property type="term" value="F:RNA-DNA hybrid ribonuclease activity"/>
    <property type="evidence" value="ECO:0007669"/>
    <property type="project" value="InterPro"/>
</dbReference>
<evidence type="ECO:0000313" key="2">
    <source>
        <dbReference type="EMBL" id="TWT28968.1"/>
    </source>
</evidence>
<dbReference type="InterPro" id="IPR036397">
    <property type="entry name" value="RNaseH_sf"/>
</dbReference>